<evidence type="ECO:0000256" key="5">
    <source>
        <dbReference type="ARBA" id="ARBA00022840"/>
    </source>
</evidence>
<dbReference type="OrthoDB" id="9761504at2"/>
<dbReference type="InterPro" id="IPR043129">
    <property type="entry name" value="ATPase_NBD"/>
</dbReference>
<dbReference type="InterPro" id="IPR050406">
    <property type="entry name" value="FGGY_Carb_Kinase"/>
</dbReference>
<keyword evidence="2 9" id="KW-0808">Transferase</keyword>
<keyword evidence="4 9" id="KW-0418">Kinase</keyword>
<keyword evidence="10" id="KW-1185">Reference proteome</keyword>
<dbReference type="RefSeq" id="WP_148075869.1">
    <property type="nucleotide sequence ID" value="NZ_CP042913.1"/>
</dbReference>
<dbReference type="InterPro" id="IPR018485">
    <property type="entry name" value="FGGY_C"/>
</dbReference>
<dbReference type="AlphaFoldDB" id="A0A5B9QUC8"/>
<dbReference type="InterPro" id="IPR018484">
    <property type="entry name" value="FGGY_N"/>
</dbReference>
<keyword evidence="5" id="KW-0067">ATP-binding</keyword>
<dbReference type="Pfam" id="PF00370">
    <property type="entry name" value="FGGY_N"/>
    <property type="match status" value="1"/>
</dbReference>
<dbReference type="InterPro" id="IPR013449">
    <property type="entry name" value="Rhamnulokinase"/>
</dbReference>
<accession>A0A5B9QUC8</accession>
<organism evidence="9 10">
    <name type="scientific">Bythopirellula goksoeyrii</name>
    <dbReference type="NCBI Taxonomy" id="1400387"/>
    <lineage>
        <taxon>Bacteria</taxon>
        <taxon>Pseudomonadati</taxon>
        <taxon>Planctomycetota</taxon>
        <taxon>Planctomycetia</taxon>
        <taxon>Pirellulales</taxon>
        <taxon>Lacipirellulaceae</taxon>
        <taxon>Bythopirellula</taxon>
    </lineage>
</organism>
<evidence type="ECO:0000256" key="2">
    <source>
        <dbReference type="ARBA" id="ARBA00022679"/>
    </source>
</evidence>
<dbReference type="EMBL" id="CP042913">
    <property type="protein sequence ID" value="QEG37671.1"/>
    <property type="molecule type" value="Genomic_DNA"/>
</dbReference>
<dbReference type="Pfam" id="PF02782">
    <property type="entry name" value="FGGY_C"/>
    <property type="match status" value="1"/>
</dbReference>
<dbReference type="KEGG" id="bgok:Pr1d_50170"/>
<dbReference type="SUPFAM" id="SSF53067">
    <property type="entry name" value="Actin-like ATPase domain"/>
    <property type="match status" value="2"/>
</dbReference>
<evidence type="ECO:0000256" key="4">
    <source>
        <dbReference type="ARBA" id="ARBA00022777"/>
    </source>
</evidence>
<evidence type="ECO:0000313" key="9">
    <source>
        <dbReference type="EMBL" id="QEG37671.1"/>
    </source>
</evidence>
<dbReference type="Proteomes" id="UP000323917">
    <property type="component" value="Chromosome"/>
</dbReference>
<feature type="domain" description="Carbohydrate kinase FGGY C-terminal" evidence="8">
    <location>
        <begin position="264"/>
        <end position="455"/>
    </location>
</feature>
<evidence type="ECO:0000259" key="7">
    <source>
        <dbReference type="Pfam" id="PF00370"/>
    </source>
</evidence>
<evidence type="ECO:0000256" key="6">
    <source>
        <dbReference type="ARBA" id="ARBA00023308"/>
    </source>
</evidence>
<sequence>MSLAHLAIDLGASSGRAILGVLEESPLKLRLEEVHRFEHFPCPTPVGPVWDLTGIWLHILNGIRAATTWCCENGVELKSVGVDTWGVDWTLLGKSGEVLGLPHCYRDPQNEVACQRVIKQLGGFENLYERTGIQLMPFNTLFQVAARFETEPRMFDAATRLVFLPDLLHYWLSGELSTERSIASTSSMLDVKSGQWDLRMLEKLGIPTHLLGPIVEPGTALGTLRDEVAQATGAPTTVQVIAPAAHDTGSAVAAVPTSGDANWAYLSSGTWSLLGAELDKPITSEAARSVPLTNERGVNGTIRLLKNIAGLWLVQELRRELQEQGQLIDFADMVQEARQTEAGRTIVDPNHAEFASPDNMAAKIRRFAKESQQPEPETTGQLVRCCLESLALCYRATLDQLESVLGKSIGVLHIVGGGTQNNLLNEFAAAAVGRPIITGPIEATAIGNLLVQAMGCGELSDLTELRQIVANSFPHNTVDPDSATHWEESRGKFAELTAYPIEAT</sequence>
<feature type="domain" description="Carbohydrate kinase FGGY N-terminal" evidence="7">
    <location>
        <begin position="6"/>
        <end position="252"/>
    </location>
</feature>
<dbReference type="GO" id="GO:0005524">
    <property type="term" value="F:ATP binding"/>
    <property type="evidence" value="ECO:0007669"/>
    <property type="project" value="UniProtKB-KW"/>
</dbReference>
<name>A0A5B9QUC8_9BACT</name>
<reference evidence="9 10" key="1">
    <citation type="submission" date="2019-08" db="EMBL/GenBank/DDBJ databases">
        <title>Deep-cultivation of Planctomycetes and their phenomic and genomic characterization uncovers novel biology.</title>
        <authorList>
            <person name="Wiegand S."/>
            <person name="Jogler M."/>
            <person name="Boedeker C."/>
            <person name="Pinto D."/>
            <person name="Vollmers J."/>
            <person name="Rivas-Marin E."/>
            <person name="Kohn T."/>
            <person name="Peeters S.H."/>
            <person name="Heuer A."/>
            <person name="Rast P."/>
            <person name="Oberbeckmann S."/>
            <person name="Bunk B."/>
            <person name="Jeske O."/>
            <person name="Meyerdierks A."/>
            <person name="Storesund J.E."/>
            <person name="Kallscheuer N."/>
            <person name="Luecker S."/>
            <person name="Lage O.M."/>
            <person name="Pohl T."/>
            <person name="Merkel B.J."/>
            <person name="Hornburger P."/>
            <person name="Mueller R.-W."/>
            <person name="Bruemmer F."/>
            <person name="Labrenz M."/>
            <person name="Spormann A.M."/>
            <person name="Op den Camp H."/>
            <person name="Overmann J."/>
            <person name="Amann R."/>
            <person name="Jetten M.S.M."/>
            <person name="Mascher T."/>
            <person name="Medema M.H."/>
            <person name="Devos D.P."/>
            <person name="Kaster A.-K."/>
            <person name="Ovreas L."/>
            <person name="Rohde M."/>
            <person name="Galperin M.Y."/>
            <person name="Jogler C."/>
        </authorList>
    </citation>
    <scope>NUCLEOTIDE SEQUENCE [LARGE SCALE GENOMIC DNA]</scope>
    <source>
        <strain evidence="9 10">Pr1d</strain>
    </source>
</reference>
<dbReference type="PANTHER" id="PTHR43095:SF5">
    <property type="entry name" value="XYLULOSE KINASE"/>
    <property type="match status" value="1"/>
</dbReference>
<evidence type="ECO:0000313" key="10">
    <source>
        <dbReference type="Proteomes" id="UP000323917"/>
    </source>
</evidence>
<gene>
    <name evidence="9" type="primary">rhaB</name>
    <name evidence="9" type="ORF">Pr1d_50170</name>
</gene>
<dbReference type="EC" id="2.7.1.5" evidence="9"/>
<evidence type="ECO:0000259" key="8">
    <source>
        <dbReference type="Pfam" id="PF02782"/>
    </source>
</evidence>
<proteinExistence type="inferred from homology"/>
<evidence type="ECO:0000256" key="3">
    <source>
        <dbReference type="ARBA" id="ARBA00022741"/>
    </source>
</evidence>
<dbReference type="CDD" id="cd07771">
    <property type="entry name" value="ASKHA_NBD_FGGY_RhaB-like"/>
    <property type="match status" value="1"/>
</dbReference>
<dbReference type="GO" id="GO:0019301">
    <property type="term" value="P:rhamnose catabolic process"/>
    <property type="evidence" value="ECO:0007669"/>
    <property type="project" value="InterPro"/>
</dbReference>
<evidence type="ECO:0000256" key="1">
    <source>
        <dbReference type="ARBA" id="ARBA00009156"/>
    </source>
</evidence>
<keyword evidence="3" id="KW-0547">Nucleotide-binding</keyword>
<protein>
    <submittedName>
        <fullName evidence="9">Rhamnulokinase</fullName>
        <ecNumber evidence="9">2.7.1.5</ecNumber>
    </submittedName>
</protein>
<keyword evidence="6" id="KW-0684">Rhamnose metabolism</keyword>
<dbReference type="Gene3D" id="3.30.420.40">
    <property type="match status" value="2"/>
</dbReference>
<dbReference type="PANTHER" id="PTHR43095">
    <property type="entry name" value="SUGAR KINASE"/>
    <property type="match status" value="1"/>
</dbReference>
<dbReference type="GO" id="GO:0008993">
    <property type="term" value="F:rhamnulokinase activity"/>
    <property type="evidence" value="ECO:0007669"/>
    <property type="project" value="UniProtKB-EC"/>
</dbReference>
<comment type="similarity">
    <text evidence="1">Belongs to the FGGY kinase family.</text>
</comment>